<sequence>MTAVRLPEPWQMSDPFDEGMLDVGDGHRLHYEQSGNPEGIPVVFLHGGPGSGAGPTRRKTFDPEVFRIVLFDQRNSGRSTPSAAEPVVDLSTNTTPHLVADIERLREHVGVDRWMVVGVSWGATLGLAYAEAHPHRVTAVALGAVTNTSAREVEWITRDMGRVFPREWARFVAGVPEAERDDNLAAAYSRLLHHPDPGVREKAAKHWCDWEDTHVATFPGATHDPRYDDPAFRLAFGRLVTHYWGNAGFLEDGQLMRDLPRLAGIPGALVHGRTDISSPLDIPWRIAQGWPDAELVVVGDASHGGGSWSAELRAAVARLGERVGASAGPRTDD</sequence>
<dbReference type="EMBL" id="PVTI01000001">
    <property type="protein sequence ID" value="PRY63823.1"/>
    <property type="molecule type" value="Genomic_DNA"/>
</dbReference>
<evidence type="ECO:0000256" key="9">
    <source>
        <dbReference type="PIRSR" id="PIRSR006431-1"/>
    </source>
</evidence>
<dbReference type="InterPro" id="IPR002410">
    <property type="entry name" value="Peptidase_S33"/>
</dbReference>
<dbReference type="NCBIfam" id="TIGR01249">
    <property type="entry name" value="pro_imino_pep_1"/>
    <property type="match status" value="1"/>
</dbReference>
<dbReference type="SUPFAM" id="SSF53474">
    <property type="entry name" value="alpha/beta-Hydrolases"/>
    <property type="match status" value="1"/>
</dbReference>
<comment type="caution">
    <text evidence="12">The sequence shown here is derived from an EMBL/GenBank/DDBJ whole genome shotgun (WGS) entry which is preliminary data.</text>
</comment>
<dbReference type="Proteomes" id="UP000237822">
    <property type="component" value="Unassembled WGS sequence"/>
</dbReference>
<keyword evidence="7 8" id="KW-0378">Hydrolase</keyword>
<evidence type="ECO:0000256" key="4">
    <source>
        <dbReference type="ARBA" id="ARBA00022438"/>
    </source>
</evidence>
<dbReference type="InterPro" id="IPR000073">
    <property type="entry name" value="AB_hydrolase_1"/>
</dbReference>
<dbReference type="Gene3D" id="3.40.50.1820">
    <property type="entry name" value="alpha/beta hydrolase"/>
    <property type="match status" value="1"/>
</dbReference>
<evidence type="ECO:0000313" key="13">
    <source>
        <dbReference type="Proteomes" id="UP000237822"/>
    </source>
</evidence>
<name>A0A2T0V0W8_9MICO</name>
<keyword evidence="5 8" id="KW-0963">Cytoplasm</keyword>
<feature type="active site" description="Nucleophile" evidence="9">
    <location>
        <position position="120"/>
    </location>
</feature>
<dbReference type="InterPro" id="IPR005944">
    <property type="entry name" value="Pro_iminopeptidase"/>
</dbReference>
<dbReference type="EC" id="3.4.11.5" evidence="8 10"/>
<dbReference type="GO" id="GO:0005737">
    <property type="term" value="C:cytoplasm"/>
    <property type="evidence" value="ECO:0007669"/>
    <property type="project" value="UniProtKB-SubCell"/>
</dbReference>
<evidence type="ECO:0000256" key="3">
    <source>
        <dbReference type="ARBA" id="ARBA00010088"/>
    </source>
</evidence>
<keyword evidence="4 8" id="KW-0031">Aminopeptidase</keyword>
<comment type="subcellular location">
    <subcellularLocation>
        <location evidence="2 8">Cytoplasm</location>
    </subcellularLocation>
</comment>
<comment type="catalytic activity">
    <reaction evidence="1 8 10">
        <text>Release of N-terminal proline from a peptide.</text>
        <dbReference type="EC" id="3.4.11.5"/>
    </reaction>
</comment>
<feature type="active site" evidence="9">
    <location>
        <position position="275"/>
    </location>
</feature>
<evidence type="ECO:0000256" key="5">
    <source>
        <dbReference type="ARBA" id="ARBA00022490"/>
    </source>
</evidence>
<dbReference type="AlphaFoldDB" id="A0A2T0V0W8"/>
<accession>A0A2T0V0W8</accession>
<dbReference type="PANTHER" id="PTHR43722:SF1">
    <property type="entry name" value="PROLINE IMINOPEPTIDASE"/>
    <property type="match status" value="1"/>
</dbReference>
<feature type="active site" description="Proton donor" evidence="9">
    <location>
        <position position="303"/>
    </location>
</feature>
<evidence type="ECO:0000256" key="6">
    <source>
        <dbReference type="ARBA" id="ARBA00022670"/>
    </source>
</evidence>
<dbReference type="Pfam" id="PF00561">
    <property type="entry name" value="Abhydrolase_1"/>
    <property type="match status" value="1"/>
</dbReference>
<evidence type="ECO:0000259" key="11">
    <source>
        <dbReference type="Pfam" id="PF00561"/>
    </source>
</evidence>
<evidence type="ECO:0000256" key="10">
    <source>
        <dbReference type="RuleBase" id="RU003421"/>
    </source>
</evidence>
<dbReference type="PIRSF" id="PIRSF006431">
    <property type="entry name" value="Pept_S33"/>
    <property type="match status" value="1"/>
</dbReference>
<feature type="domain" description="AB hydrolase-1" evidence="11">
    <location>
        <begin position="41"/>
        <end position="303"/>
    </location>
</feature>
<evidence type="ECO:0000256" key="7">
    <source>
        <dbReference type="ARBA" id="ARBA00022801"/>
    </source>
</evidence>
<dbReference type="GO" id="GO:0004177">
    <property type="term" value="F:aminopeptidase activity"/>
    <property type="evidence" value="ECO:0007669"/>
    <property type="project" value="UniProtKB-UniRule"/>
</dbReference>
<comment type="similarity">
    <text evidence="3 8 10">Belongs to the peptidase S33 family.</text>
</comment>
<evidence type="ECO:0000256" key="2">
    <source>
        <dbReference type="ARBA" id="ARBA00004496"/>
    </source>
</evidence>
<dbReference type="PANTHER" id="PTHR43722">
    <property type="entry name" value="PROLINE IMINOPEPTIDASE"/>
    <property type="match status" value="1"/>
</dbReference>
<keyword evidence="13" id="KW-1185">Reference proteome</keyword>
<evidence type="ECO:0000256" key="8">
    <source>
        <dbReference type="PIRNR" id="PIRNR006431"/>
    </source>
</evidence>
<gene>
    <name evidence="12" type="ORF">BCF74_101230</name>
</gene>
<evidence type="ECO:0000256" key="1">
    <source>
        <dbReference type="ARBA" id="ARBA00001585"/>
    </source>
</evidence>
<protein>
    <recommendedName>
        <fullName evidence="8 10">Proline iminopeptidase</fullName>
        <shortName evidence="8">PIP</shortName>
        <ecNumber evidence="8 10">3.4.11.5</ecNumber>
    </recommendedName>
    <alternativeName>
        <fullName evidence="8">Prolyl aminopeptidase</fullName>
    </alternativeName>
</protein>
<evidence type="ECO:0000313" key="12">
    <source>
        <dbReference type="EMBL" id="PRY63823.1"/>
    </source>
</evidence>
<dbReference type="PRINTS" id="PR00793">
    <property type="entry name" value="PROAMNOPTASE"/>
</dbReference>
<dbReference type="GO" id="GO:0006508">
    <property type="term" value="P:proteolysis"/>
    <property type="evidence" value="ECO:0007669"/>
    <property type="project" value="UniProtKB-KW"/>
</dbReference>
<dbReference type="InterPro" id="IPR029058">
    <property type="entry name" value="AB_hydrolase_fold"/>
</dbReference>
<reference evidence="12 13" key="1">
    <citation type="submission" date="2018-03" db="EMBL/GenBank/DDBJ databases">
        <title>Genomic Encyclopedia of Archaeal and Bacterial Type Strains, Phase II (KMG-II): from individual species to whole genera.</title>
        <authorList>
            <person name="Goeker M."/>
        </authorList>
    </citation>
    <scope>NUCLEOTIDE SEQUENCE [LARGE SCALE GENOMIC DNA]</scope>
    <source>
        <strain evidence="12 13">ATCC BAA-1496</strain>
    </source>
</reference>
<organism evidence="12 13">
    <name type="scientific">Knoellia remsis</name>
    <dbReference type="NCBI Taxonomy" id="407159"/>
    <lineage>
        <taxon>Bacteria</taxon>
        <taxon>Bacillati</taxon>
        <taxon>Actinomycetota</taxon>
        <taxon>Actinomycetes</taxon>
        <taxon>Micrococcales</taxon>
        <taxon>Intrasporangiaceae</taxon>
        <taxon>Knoellia</taxon>
    </lineage>
</organism>
<dbReference type="RefSeq" id="WP_245889146.1">
    <property type="nucleotide sequence ID" value="NZ_PVTI01000001.1"/>
</dbReference>
<keyword evidence="6 8" id="KW-0645">Protease</keyword>
<proteinExistence type="inferred from homology"/>